<sequence>MDNPEAPTLLNVAINFEVRLTVSEAEKKLVDYEAKHEVQFSLISWVGFDDWLNVPSEALSPYLGVVHDIALRRAESTLLEMGLRGVSLPRPQTFDGPEIEKQIPAE</sequence>
<comment type="caution">
    <text evidence="1">The sequence shown here is derived from an EMBL/GenBank/DDBJ whole genome shotgun (WGS) entry which is preliminary data.</text>
</comment>
<dbReference type="AlphaFoldDB" id="A0A119CUW7"/>
<name>A0A119CUW7_THIDE</name>
<keyword evidence="2" id="KW-1185">Reference proteome</keyword>
<accession>A0A119CUW7</accession>
<dbReference type="Proteomes" id="UP000064243">
    <property type="component" value="Unassembled WGS sequence"/>
</dbReference>
<gene>
    <name evidence="1" type="ORF">ABW22_13205</name>
</gene>
<evidence type="ECO:0000313" key="1">
    <source>
        <dbReference type="EMBL" id="KVW94334.1"/>
    </source>
</evidence>
<proteinExistence type="predicted"/>
<dbReference type="EMBL" id="LDUG01000036">
    <property type="protein sequence ID" value="KVW94334.1"/>
    <property type="molecule type" value="Genomic_DNA"/>
</dbReference>
<reference evidence="1 2" key="1">
    <citation type="journal article" date="2015" name="Appl. Environ. Microbiol.">
        <title>Aerobic and Anaerobic Thiosulfate Oxidation by a Cold-Adapted, Subglacial Chemoautotroph.</title>
        <authorList>
            <person name="Harrold Z.R."/>
            <person name="Skidmore M.L."/>
            <person name="Hamilton T.L."/>
            <person name="Desch L."/>
            <person name="Amada K."/>
            <person name="van Gelder W."/>
            <person name="Glover K."/>
            <person name="Roden E.E."/>
            <person name="Boyd E.S."/>
        </authorList>
    </citation>
    <scope>NUCLEOTIDE SEQUENCE [LARGE SCALE GENOMIC DNA]</scope>
    <source>
        <strain evidence="1 2">RG</strain>
    </source>
</reference>
<dbReference type="PATRIC" id="fig|36861.3.peg.2429"/>
<protein>
    <submittedName>
        <fullName evidence="1">Uncharacterized protein</fullName>
    </submittedName>
</protein>
<evidence type="ECO:0000313" key="2">
    <source>
        <dbReference type="Proteomes" id="UP000064243"/>
    </source>
</evidence>
<organism evidence="1 2">
    <name type="scientific">Thiobacillus denitrificans</name>
    <dbReference type="NCBI Taxonomy" id="36861"/>
    <lineage>
        <taxon>Bacteria</taxon>
        <taxon>Pseudomonadati</taxon>
        <taxon>Pseudomonadota</taxon>
        <taxon>Betaproteobacteria</taxon>
        <taxon>Nitrosomonadales</taxon>
        <taxon>Thiobacillaceae</taxon>
        <taxon>Thiobacillus</taxon>
    </lineage>
</organism>